<sequence length="131" mass="14990">MSHWSSPTPAARFQRRQRRFRDPGPPHNPRFSARDGLSKRGKPRSHQGPCPQLRRTIPHSTQKVVNKKTGQGNWQFTTVNPGRAQLVARDARHPERRLIIPVLNSVKWRLSNIIDDPREENSVQASGFAAF</sequence>
<keyword evidence="2" id="KW-1185">Reference proteome</keyword>
<evidence type="ECO:0000313" key="1">
    <source>
        <dbReference type="EMBL" id="CAG9949377.1"/>
    </source>
</evidence>
<protein>
    <submittedName>
        <fullName evidence="1">Uncharacterized protein</fullName>
    </submittedName>
</protein>
<reference evidence="1" key="1">
    <citation type="submission" date="2020-04" db="EMBL/GenBank/DDBJ databases">
        <authorList>
            <person name="Broberg M."/>
        </authorList>
    </citation>
    <scope>NUCLEOTIDE SEQUENCE</scope>
</reference>
<evidence type="ECO:0000313" key="2">
    <source>
        <dbReference type="Proteomes" id="UP000836387"/>
    </source>
</evidence>
<gene>
    <name evidence="1" type="ORF">CRV2_00021708</name>
</gene>
<reference evidence="1" key="2">
    <citation type="submission" date="2021-10" db="EMBL/GenBank/DDBJ databases">
        <authorList>
            <person name="Piombo E."/>
        </authorList>
    </citation>
    <scope>NUCLEOTIDE SEQUENCE</scope>
</reference>
<comment type="caution">
    <text evidence="1">The sequence shown here is derived from an EMBL/GenBank/DDBJ whole genome shotgun (WGS) entry which is preliminary data.</text>
</comment>
<name>A0ACA9U8K1_BIOOC</name>
<organism evidence="1 2">
    <name type="scientific">Clonostachys rosea f. rosea IK726</name>
    <dbReference type="NCBI Taxonomy" id="1349383"/>
    <lineage>
        <taxon>Eukaryota</taxon>
        <taxon>Fungi</taxon>
        <taxon>Dikarya</taxon>
        <taxon>Ascomycota</taxon>
        <taxon>Pezizomycotina</taxon>
        <taxon>Sordariomycetes</taxon>
        <taxon>Hypocreomycetidae</taxon>
        <taxon>Hypocreales</taxon>
        <taxon>Bionectriaceae</taxon>
        <taxon>Clonostachys</taxon>
    </lineage>
</organism>
<proteinExistence type="predicted"/>
<dbReference type="Proteomes" id="UP000836387">
    <property type="component" value="Unassembled WGS sequence"/>
</dbReference>
<accession>A0ACA9U8K1</accession>
<dbReference type="EMBL" id="CADEHS020000068">
    <property type="protein sequence ID" value="CAG9949377.1"/>
    <property type="molecule type" value="Genomic_DNA"/>
</dbReference>